<dbReference type="EMBL" id="QYZP01000002">
    <property type="protein sequence ID" value="RJN32063.1"/>
    <property type="molecule type" value="Genomic_DNA"/>
</dbReference>
<reference evidence="1 2" key="1">
    <citation type="submission" date="2018-09" db="EMBL/GenBank/DDBJ databases">
        <title>Nesterenkonia natronophila sp. nov., an alkaliphilic actinobacteriume isolated from a soda lake, and emended description of the genus Nesterenkonia.</title>
        <authorList>
            <person name="Menes R.J."/>
            <person name="Iriarte A."/>
        </authorList>
    </citation>
    <scope>NUCLEOTIDE SEQUENCE [LARGE SCALE GENOMIC DNA]</scope>
    <source>
        <strain evidence="1 2">M8</strain>
    </source>
</reference>
<name>A0A3A4F1Y6_9MICC</name>
<gene>
    <name evidence="1" type="ORF">D3250_08240</name>
</gene>
<evidence type="ECO:0000313" key="2">
    <source>
        <dbReference type="Proteomes" id="UP000266615"/>
    </source>
</evidence>
<proteinExistence type="predicted"/>
<keyword evidence="2" id="KW-1185">Reference proteome</keyword>
<protein>
    <submittedName>
        <fullName evidence="1">Uncharacterized protein</fullName>
    </submittedName>
</protein>
<evidence type="ECO:0000313" key="1">
    <source>
        <dbReference type="EMBL" id="RJN32063.1"/>
    </source>
</evidence>
<sequence>MEVLPIMTEQEWVVTVAHQYLQHIDDVVSNLESLGFRTSGVLRNLGQVTGGTTVPHASADSVRSALAAVTGVASVDAVHRYRAAPPDHDVQ</sequence>
<dbReference type="AlphaFoldDB" id="A0A3A4F1Y6"/>
<accession>A0A3A4F1Y6</accession>
<organism evidence="1 2">
    <name type="scientific">Nesterenkonia natronophila</name>
    <dbReference type="NCBI Taxonomy" id="2174932"/>
    <lineage>
        <taxon>Bacteria</taxon>
        <taxon>Bacillati</taxon>
        <taxon>Actinomycetota</taxon>
        <taxon>Actinomycetes</taxon>
        <taxon>Micrococcales</taxon>
        <taxon>Micrococcaceae</taxon>
        <taxon>Nesterenkonia</taxon>
    </lineage>
</organism>
<dbReference type="Proteomes" id="UP000266615">
    <property type="component" value="Unassembled WGS sequence"/>
</dbReference>
<comment type="caution">
    <text evidence="1">The sequence shown here is derived from an EMBL/GenBank/DDBJ whole genome shotgun (WGS) entry which is preliminary data.</text>
</comment>